<evidence type="ECO:0000259" key="1">
    <source>
        <dbReference type="Pfam" id="PF07791"/>
    </source>
</evidence>
<organism evidence="2 3">
    <name type="scientific">Bacillus salitolerans</name>
    <dbReference type="NCBI Taxonomy" id="1437434"/>
    <lineage>
        <taxon>Bacteria</taxon>
        <taxon>Bacillati</taxon>
        <taxon>Bacillota</taxon>
        <taxon>Bacilli</taxon>
        <taxon>Bacillales</taxon>
        <taxon>Bacillaceae</taxon>
        <taxon>Bacillus</taxon>
    </lineage>
</organism>
<sequence length="124" mass="14110">MIVIKPVCFCNDSKGFEQYHLIEGKFIKHWNEGLTFYFYTDDGSEQTDYLANNLGWFLVSDKLKSLLTEIDKSDIQYLPVRVVNIKDNSIIKGYSVANALSVLGVLNLEHSDNSVIEADEDNVQ</sequence>
<name>A0ABW4LNZ8_9BACI</name>
<protein>
    <submittedName>
        <fullName evidence="2">Imm11 family protein</fullName>
    </submittedName>
</protein>
<dbReference type="RefSeq" id="WP_377927878.1">
    <property type="nucleotide sequence ID" value="NZ_JBHUEM010000010.1"/>
</dbReference>
<proteinExistence type="predicted"/>
<keyword evidence="3" id="KW-1185">Reference proteome</keyword>
<evidence type="ECO:0000313" key="2">
    <source>
        <dbReference type="EMBL" id="MFD1736712.1"/>
    </source>
</evidence>
<dbReference type="InterPro" id="IPR012433">
    <property type="entry name" value="Imm11"/>
</dbReference>
<comment type="caution">
    <text evidence="2">The sequence shown here is derived from an EMBL/GenBank/DDBJ whole genome shotgun (WGS) entry which is preliminary data.</text>
</comment>
<reference evidence="3" key="1">
    <citation type="journal article" date="2019" name="Int. J. Syst. Evol. Microbiol.">
        <title>The Global Catalogue of Microorganisms (GCM) 10K type strain sequencing project: providing services to taxonomists for standard genome sequencing and annotation.</title>
        <authorList>
            <consortium name="The Broad Institute Genomics Platform"/>
            <consortium name="The Broad Institute Genome Sequencing Center for Infectious Disease"/>
            <person name="Wu L."/>
            <person name="Ma J."/>
        </authorList>
    </citation>
    <scope>NUCLEOTIDE SEQUENCE [LARGE SCALE GENOMIC DNA]</scope>
    <source>
        <strain evidence="3">CCUG 49339</strain>
    </source>
</reference>
<dbReference type="Proteomes" id="UP001597214">
    <property type="component" value="Unassembled WGS sequence"/>
</dbReference>
<accession>A0ABW4LNZ8</accession>
<gene>
    <name evidence="2" type="ORF">ACFSCX_09045</name>
</gene>
<evidence type="ECO:0000313" key="3">
    <source>
        <dbReference type="Proteomes" id="UP001597214"/>
    </source>
</evidence>
<dbReference type="Pfam" id="PF07791">
    <property type="entry name" value="Imm11"/>
    <property type="match status" value="1"/>
</dbReference>
<dbReference type="EMBL" id="JBHUEM010000010">
    <property type="protein sequence ID" value="MFD1736712.1"/>
    <property type="molecule type" value="Genomic_DNA"/>
</dbReference>
<feature type="domain" description="Immunity MXAN-0049 protein" evidence="1">
    <location>
        <begin position="20"/>
        <end position="118"/>
    </location>
</feature>